<feature type="compositionally biased region" description="Acidic residues" evidence="1">
    <location>
        <begin position="239"/>
        <end position="255"/>
    </location>
</feature>
<dbReference type="GO" id="GO:0006259">
    <property type="term" value="P:DNA metabolic process"/>
    <property type="evidence" value="ECO:0007669"/>
    <property type="project" value="InterPro"/>
</dbReference>
<name>A0A9D1DQM6_9FIRM</name>
<evidence type="ECO:0000313" key="2">
    <source>
        <dbReference type="EMBL" id="HIR57107.1"/>
    </source>
</evidence>
<sequence>MSTNQMAKMDQFKGILNSQTIRAQLRNSLKENAGAFMSSMIDLYSSDRTLQECDPEKVALECVKAAALNLPLVKSLGFAYVVPYKKVPTFIVGYKGLIQLAQRTGLYKTINADVVYEGELCGVDKLSGMLDLSGTRTSDTAVGYFAYFKLLNGFEKILYMTKDDVAAWGERYSPSYNSSYSPWRTEFDKMAMKTVLRRLIGAYGPMSAELQRVFETEDHGSTPQQEIKENANKTMIDITVDEETGEVIEDGEPDEESGREPDPSAEPSEKTTAKAPF</sequence>
<dbReference type="EMBL" id="DVHF01000064">
    <property type="protein sequence ID" value="HIR57107.1"/>
    <property type="molecule type" value="Genomic_DNA"/>
</dbReference>
<gene>
    <name evidence="2" type="ORF">IAA54_05510</name>
</gene>
<reference evidence="2" key="1">
    <citation type="submission" date="2020-10" db="EMBL/GenBank/DDBJ databases">
        <authorList>
            <person name="Gilroy R."/>
        </authorList>
    </citation>
    <scope>NUCLEOTIDE SEQUENCE</scope>
    <source>
        <strain evidence="2">ChiSjej1B19-7085</strain>
    </source>
</reference>
<dbReference type="Proteomes" id="UP000886785">
    <property type="component" value="Unassembled WGS sequence"/>
</dbReference>
<dbReference type="Pfam" id="PF03837">
    <property type="entry name" value="RecT"/>
    <property type="match status" value="1"/>
</dbReference>
<evidence type="ECO:0000256" key="1">
    <source>
        <dbReference type="SAM" id="MobiDB-lite"/>
    </source>
</evidence>
<dbReference type="AlphaFoldDB" id="A0A9D1DQM6"/>
<comment type="caution">
    <text evidence="2">The sequence shown here is derived from an EMBL/GenBank/DDBJ whole genome shotgun (WGS) entry which is preliminary data.</text>
</comment>
<dbReference type="InterPro" id="IPR018330">
    <property type="entry name" value="RecT_fam"/>
</dbReference>
<reference evidence="2" key="2">
    <citation type="journal article" date="2021" name="PeerJ">
        <title>Extensive microbial diversity within the chicken gut microbiome revealed by metagenomics and culture.</title>
        <authorList>
            <person name="Gilroy R."/>
            <person name="Ravi A."/>
            <person name="Getino M."/>
            <person name="Pursley I."/>
            <person name="Horton D.L."/>
            <person name="Alikhan N.F."/>
            <person name="Baker D."/>
            <person name="Gharbi K."/>
            <person name="Hall N."/>
            <person name="Watson M."/>
            <person name="Adriaenssens E.M."/>
            <person name="Foster-Nyarko E."/>
            <person name="Jarju S."/>
            <person name="Secka A."/>
            <person name="Antonio M."/>
            <person name="Oren A."/>
            <person name="Chaudhuri R.R."/>
            <person name="La Ragione R."/>
            <person name="Hildebrand F."/>
            <person name="Pallen M.J."/>
        </authorList>
    </citation>
    <scope>NUCLEOTIDE SEQUENCE</scope>
    <source>
        <strain evidence="2">ChiSjej1B19-7085</strain>
    </source>
</reference>
<dbReference type="GO" id="GO:0003677">
    <property type="term" value="F:DNA binding"/>
    <property type="evidence" value="ECO:0007669"/>
    <property type="project" value="InterPro"/>
</dbReference>
<proteinExistence type="predicted"/>
<feature type="region of interest" description="Disordered" evidence="1">
    <location>
        <begin position="217"/>
        <end position="277"/>
    </location>
</feature>
<organism evidence="2 3">
    <name type="scientific">Candidatus Gallacutalibacter pullicola</name>
    <dbReference type="NCBI Taxonomy" id="2840830"/>
    <lineage>
        <taxon>Bacteria</taxon>
        <taxon>Bacillati</taxon>
        <taxon>Bacillota</taxon>
        <taxon>Clostridia</taxon>
        <taxon>Eubacteriales</taxon>
        <taxon>Candidatus Gallacutalibacter</taxon>
    </lineage>
</organism>
<evidence type="ECO:0000313" key="3">
    <source>
        <dbReference type="Proteomes" id="UP000886785"/>
    </source>
</evidence>
<dbReference type="NCBIfam" id="TIGR00616">
    <property type="entry name" value="rect"/>
    <property type="match status" value="1"/>
</dbReference>
<dbReference type="InterPro" id="IPR004590">
    <property type="entry name" value="ssDNA_annealing_RecT"/>
</dbReference>
<protein>
    <submittedName>
        <fullName evidence="2">Recombinase RecT</fullName>
    </submittedName>
</protein>
<accession>A0A9D1DQM6</accession>
<feature type="compositionally biased region" description="Basic and acidic residues" evidence="1">
    <location>
        <begin position="217"/>
        <end position="231"/>
    </location>
</feature>
<feature type="compositionally biased region" description="Basic and acidic residues" evidence="1">
    <location>
        <begin position="256"/>
        <end position="277"/>
    </location>
</feature>